<evidence type="ECO:0000256" key="3">
    <source>
        <dbReference type="ARBA" id="ARBA00023125"/>
    </source>
</evidence>
<evidence type="ECO:0000256" key="2">
    <source>
        <dbReference type="ARBA" id="ARBA00023015"/>
    </source>
</evidence>
<evidence type="ECO:0000313" key="8">
    <source>
        <dbReference type="EMBL" id="JAU16300.1"/>
    </source>
</evidence>
<reference evidence="8" key="1">
    <citation type="submission" date="2016-07" db="EMBL/GenBank/DDBJ databases">
        <title>De novo transcriptome assembly of four accessions of the metal hyperaccumulator plant Noccaea caerulescens.</title>
        <authorList>
            <person name="Blande D."/>
            <person name="Halimaa P."/>
            <person name="Tervahauta A.I."/>
            <person name="Aarts M.G."/>
            <person name="Karenlampi S.O."/>
        </authorList>
    </citation>
    <scope>NUCLEOTIDE SEQUENCE</scope>
</reference>
<evidence type="ECO:0000256" key="1">
    <source>
        <dbReference type="ARBA" id="ARBA00004123"/>
    </source>
</evidence>
<dbReference type="Gene3D" id="2.40.330.10">
    <property type="entry name" value="DNA-binding pseudobarrel domain"/>
    <property type="match status" value="2"/>
</dbReference>
<organism evidence="8">
    <name type="scientific">Noccaea caerulescens</name>
    <name type="common">Alpine penny-cress</name>
    <name type="synonym">Thlaspi caerulescens</name>
    <dbReference type="NCBI Taxonomy" id="107243"/>
    <lineage>
        <taxon>Eukaryota</taxon>
        <taxon>Viridiplantae</taxon>
        <taxon>Streptophyta</taxon>
        <taxon>Embryophyta</taxon>
        <taxon>Tracheophyta</taxon>
        <taxon>Spermatophyta</taxon>
        <taxon>Magnoliopsida</taxon>
        <taxon>eudicotyledons</taxon>
        <taxon>Gunneridae</taxon>
        <taxon>Pentapetalae</taxon>
        <taxon>rosids</taxon>
        <taxon>malvids</taxon>
        <taxon>Brassicales</taxon>
        <taxon>Brassicaceae</taxon>
        <taxon>Coluteocarpeae</taxon>
        <taxon>Noccaea</taxon>
    </lineage>
</organism>
<accession>A0A1J3DHV0</accession>
<dbReference type="EMBL" id="GEVI01016020">
    <property type="protein sequence ID" value="JAU16300.1"/>
    <property type="molecule type" value="Transcribed_RNA"/>
</dbReference>
<dbReference type="GO" id="GO:0005634">
    <property type="term" value="C:nucleus"/>
    <property type="evidence" value="ECO:0007669"/>
    <property type="project" value="UniProtKB-SubCell"/>
</dbReference>
<comment type="subcellular location">
    <subcellularLocation>
        <location evidence="1">Nucleus</location>
    </subcellularLocation>
</comment>
<dbReference type="PANTHER" id="PTHR31674">
    <property type="entry name" value="B3 DOMAIN-CONTAINING PROTEIN REM-LIKE 3-RELATED"/>
    <property type="match status" value="1"/>
</dbReference>
<dbReference type="GO" id="GO:0003677">
    <property type="term" value="F:DNA binding"/>
    <property type="evidence" value="ECO:0007669"/>
    <property type="project" value="UniProtKB-KW"/>
</dbReference>
<gene>
    <name evidence="8" type="ORF">GA_TR16180_c5_g1_i1_g.51891</name>
</gene>
<sequence length="226" mass="25309">MVTLLGKDGIEHQMKLLVDKAQGDMSLGKGWKDFAKANGLKTGDSITVESIWEGTTPVLSLLRIESTSDRASKDSLSLSTEPCSGKKTKKAENNREGSISMEVEKRKYLPTRRDSSSEIQNRIVILTLRPEDIRDCKLHLPSQFMRTNDIIKPGKITLLGRSGMKWYAYLLSKDGTVALGNGWKGFCEANGVMVGESFILEFIHREDTNLVFKFCSYFGDQTTYIL</sequence>
<feature type="domain" description="TF-B3" evidence="7">
    <location>
        <begin position="123"/>
        <end position="218"/>
    </location>
</feature>
<dbReference type="InterPro" id="IPR015300">
    <property type="entry name" value="DNA-bd_pseudobarrel_sf"/>
</dbReference>
<evidence type="ECO:0000256" key="4">
    <source>
        <dbReference type="ARBA" id="ARBA00023163"/>
    </source>
</evidence>
<keyword evidence="5" id="KW-0539">Nucleus</keyword>
<evidence type="ECO:0000256" key="5">
    <source>
        <dbReference type="ARBA" id="ARBA00023242"/>
    </source>
</evidence>
<keyword evidence="4" id="KW-0804">Transcription</keyword>
<dbReference type="AlphaFoldDB" id="A0A1J3DHV0"/>
<feature type="region of interest" description="Disordered" evidence="6">
    <location>
        <begin position="73"/>
        <end position="99"/>
    </location>
</feature>
<dbReference type="InterPro" id="IPR003340">
    <property type="entry name" value="B3_DNA-bd"/>
</dbReference>
<dbReference type="PROSITE" id="PS50863">
    <property type="entry name" value="B3"/>
    <property type="match status" value="2"/>
</dbReference>
<dbReference type="CDD" id="cd10017">
    <property type="entry name" value="B3_DNA"/>
    <property type="match status" value="2"/>
</dbReference>
<keyword evidence="3" id="KW-0238">DNA-binding</keyword>
<dbReference type="PANTHER" id="PTHR31674:SF41">
    <property type="entry name" value="B3 DOMAIN-CONTAINING PROTEIN REM-LIKE 1-RELATED"/>
    <property type="match status" value="1"/>
</dbReference>
<name>A0A1J3DHV0_NOCCA</name>
<keyword evidence="2" id="KW-0805">Transcription regulation</keyword>
<protein>
    <submittedName>
        <fullName evidence="8">B3 domain-containing protein REM12</fullName>
    </submittedName>
</protein>
<dbReference type="Pfam" id="PF02362">
    <property type="entry name" value="B3"/>
    <property type="match status" value="2"/>
</dbReference>
<evidence type="ECO:0000256" key="6">
    <source>
        <dbReference type="SAM" id="MobiDB-lite"/>
    </source>
</evidence>
<evidence type="ECO:0000259" key="7">
    <source>
        <dbReference type="PROSITE" id="PS50863"/>
    </source>
</evidence>
<feature type="domain" description="TF-B3" evidence="7">
    <location>
        <begin position="1"/>
        <end position="65"/>
    </location>
</feature>
<proteinExistence type="predicted"/>
<dbReference type="SUPFAM" id="SSF101936">
    <property type="entry name" value="DNA-binding pseudobarrel domain"/>
    <property type="match status" value="2"/>
</dbReference>
<dbReference type="SMART" id="SM01019">
    <property type="entry name" value="B3"/>
    <property type="match status" value="2"/>
</dbReference>
<dbReference type="InterPro" id="IPR039218">
    <property type="entry name" value="REM_fam"/>
</dbReference>